<dbReference type="PANTHER" id="PTHR36566">
    <property type="entry name" value="NICKEL INSERTION PROTEIN-RELATED"/>
    <property type="match status" value="1"/>
</dbReference>
<name>A0A660LHN3_9ACTN</name>
<dbReference type="GO" id="GO:0016829">
    <property type="term" value="F:lyase activity"/>
    <property type="evidence" value="ECO:0007669"/>
    <property type="project" value="UniProtKB-UniRule"/>
</dbReference>
<gene>
    <name evidence="2" type="primary">larC</name>
    <name evidence="3" type="ORF">C8N24_3290</name>
</gene>
<dbReference type="NCBIfam" id="TIGR00299">
    <property type="entry name" value="nickel pincer cofactor biosynthesis protein LarC"/>
    <property type="match status" value="1"/>
</dbReference>
<dbReference type="GO" id="GO:0051604">
    <property type="term" value="P:protein maturation"/>
    <property type="evidence" value="ECO:0007669"/>
    <property type="project" value="UniProtKB-UniRule"/>
</dbReference>
<dbReference type="HAMAP" id="MF_01074">
    <property type="entry name" value="LarC"/>
    <property type="match status" value="1"/>
</dbReference>
<dbReference type="Gene3D" id="3.30.70.1380">
    <property type="entry name" value="Transcriptional regulatory protein pf0864 domain like"/>
    <property type="match status" value="1"/>
</dbReference>
<dbReference type="InterPro" id="IPR002822">
    <property type="entry name" value="Ni_insertion"/>
</dbReference>
<evidence type="ECO:0000313" key="4">
    <source>
        <dbReference type="Proteomes" id="UP000278962"/>
    </source>
</evidence>
<keyword evidence="4" id="KW-1185">Reference proteome</keyword>
<keyword evidence="1 2" id="KW-0533">Nickel</keyword>
<comment type="caution">
    <text evidence="3">The sequence shown here is derived from an EMBL/GenBank/DDBJ whole genome shotgun (WGS) entry which is preliminary data.</text>
</comment>
<dbReference type="PANTHER" id="PTHR36566:SF1">
    <property type="entry name" value="PYRIDINIUM-3,5-BISTHIOCARBOXYLIC ACID MONONUCLEOTIDE NICKEL INSERTION PROTEIN"/>
    <property type="match status" value="1"/>
</dbReference>
<proteinExistence type="inferred from homology"/>
<dbReference type="AlphaFoldDB" id="A0A660LHN3"/>
<reference evidence="3 4" key="1">
    <citation type="submission" date="2018-10" db="EMBL/GenBank/DDBJ databases">
        <title>Genomic Encyclopedia of Archaeal and Bacterial Type Strains, Phase II (KMG-II): from individual species to whole genera.</title>
        <authorList>
            <person name="Goeker M."/>
        </authorList>
    </citation>
    <scope>NUCLEOTIDE SEQUENCE [LARGE SCALE GENOMIC DNA]</scope>
    <source>
        <strain evidence="3 4">DSM 14954</strain>
    </source>
</reference>
<dbReference type="Pfam" id="PF01969">
    <property type="entry name" value="Ni_insertion"/>
    <property type="match status" value="1"/>
</dbReference>
<dbReference type="EC" id="4.99.1.12" evidence="2"/>
<protein>
    <recommendedName>
        <fullName evidence="2">Pyridinium-3,5-bisthiocarboxylic acid mononucleotide nickel insertion protein</fullName>
        <shortName evidence="2">P2TMN nickel insertion protein</shortName>
        <ecNumber evidence="2">4.99.1.12</ecNumber>
    </recommendedName>
    <alternativeName>
        <fullName evidence="2">Nickel-pincer cofactor biosynthesis protein LarC</fullName>
    </alternativeName>
</protein>
<evidence type="ECO:0000313" key="3">
    <source>
        <dbReference type="EMBL" id="RKQ93423.1"/>
    </source>
</evidence>
<comment type="function">
    <text evidence="2">Involved in the biosynthesis of a nickel-pincer cofactor ((SCS)Ni(II) pincer complex). Binds Ni(2+), and functions in nickel delivery to pyridinium-3,5-bisthiocarboxylic acid mononucleotide (P2TMN), to form the mature cofactor. Is thus probably required for the activation of nickel-pincer cofactor-dependent enzymes.</text>
</comment>
<comment type="similarity">
    <text evidence="2">Belongs to the LarC family.</text>
</comment>
<dbReference type="EMBL" id="RBIL01000001">
    <property type="protein sequence ID" value="RKQ93423.1"/>
    <property type="molecule type" value="Genomic_DNA"/>
</dbReference>
<organism evidence="3 4">
    <name type="scientific">Solirubrobacter pauli</name>
    <dbReference type="NCBI Taxonomy" id="166793"/>
    <lineage>
        <taxon>Bacteria</taxon>
        <taxon>Bacillati</taxon>
        <taxon>Actinomycetota</taxon>
        <taxon>Thermoleophilia</taxon>
        <taxon>Solirubrobacterales</taxon>
        <taxon>Solirubrobacteraceae</taxon>
        <taxon>Solirubrobacter</taxon>
    </lineage>
</organism>
<sequence length="379" mass="39901">MTRVLYVDCIGGVAGDMLLGALLDAGATVDLSAFELEVERGTADRHGITAVTTTVTGAAEQPHRDWGTIRELIAAADLPERAAARAQEAFKRLAIAEGRIHDMPPERVHFHEVGAIDAIGEIVGVALALESLGIDKVLCSPLPMGRGFVKAAHGNLPLPAPATLELLKGAPIHGVELELELVTPTGAALVAALAEGYGPLPRMTLDKTGYGAGTRDLKPFPNVVRAIIGTEATTGTVSLIEANLDDLIPELAPDAAAACFAAGALDVWTAPVSMKHGRPGFVFSALARPEHQRAVVEAVLRETSTLGVRVAHLDRVELQRDFLTVEVGGEPVKIKVGRLDGKVVNLAPEHADCERAARITGEPVKVVWARALSEAHART</sequence>
<dbReference type="Proteomes" id="UP000278962">
    <property type="component" value="Unassembled WGS sequence"/>
</dbReference>
<evidence type="ECO:0000256" key="1">
    <source>
        <dbReference type="ARBA" id="ARBA00022596"/>
    </source>
</evidence>
<comment type="catalytic activity">
    <reaction evidence="2">
        <text>Ni(II)-pyridinium-3,5-bisthiocarboxylate mononucleotide = pyridinium-3,5-bisthiocarboxylate mononucleotide + Ni(2+)</text>
        <dbReference type="Rhea" id="RHEA:54784"/>
        <dbReference type="ChEBI" id="CHEBI:49786"/>
        <dbReference type="ChEBI" id="CHEBI:137372"/>
        <dbReference type="ChEBI" id="CHEBI:137373"/>
        <dbReference type="EC" id="4.99.1.12"/>
    </reaction>
</comment>
<dbReference type="Gene3D" id="3.10.20.300">
    <property type="entry name" value="mk0293 like domain"/>
    <property type="match status" value="1"/>
</dbReference>
<dbReference type="GO" id="GO:0016151">
    <property type="term" value="F:nickel cation binding"/>
    <property type="evidence" value="ECO:0007669"/>
    <property type="project" value="UniProtKB-UniRule"/>
</dbReference>
<dbReference type="RefSeq" id="WP_121251539.1">
    <property type="nucleotide sequence ID" value="NZ_RBIL01000001.1"/>
</dbReference>
<dbReference type="OrthoDB" id="9765625at2"/>
<keyword evidence="2" id="KW-0456">Lyase</keyword>
<accession>A0A660LHN3</accession>
<evidence type="ECO:0000256" key="2">
    <source>
        <dbReference type="HAMAP-Rule" id="MF_01074"/>
    </source>
</evidence>